<keyword evidence="5" id="KW-1185">Reference proteome</keyword>
<feature type="region of interest" description="Disordered" evidence="1">
    <location>
        <begin position="687"/>
        <end position="756"/>
    </location>
</feature>
<feature type="region of interest" description="Disordered" evidence="1">
    <location>
        <begin position="963"/>
        <end position="1069"/>
    </location>
</feature>
<feature type="region of interest" description="Disordered" evidence="1">
    <location>
        <begin position="427"/>
        <end position="448"/>
    </location>
</feature>
<evidence type="ECO:0000313" key="4">
    <source>
        <dbReference type="EMBL" id="KAJ4333092.1"/>
    </source>
</evidence>
<proteinExistence type="predicted"/>
<reference evidence="4" key="1">
    <citation type="submission" date="2022-10" db="EMBL/GenBank/DDBJ databases">
        <title>Tapping the CABI collections for fungal endophytes: first genome assemblies for Collariella, Neodidymelliopsis, Ascochyta clinopodiicola, Didymella pomorum, Didymosphaeria variabile, Neocosmospora piperis and Neocucurbitaria cava.</title>
        <authorList>
            <person name="Hill R."/>
        </authorList>
    </citation>
    <scope>NUCLEOTIDE SEQUENCE</scope>
    <source>
        <strain evidence="4">IMI 360193</strain>
    </source>
</reference>
<feature type="compositionally biased region" description="Basic and acidic residues" evidence="1">
    <location>
        <begin position="877"/>
        <end position="887"/>
    </location>
</feature>
<gene>
    <name evidence="4" type="ORF">N0V87_007911</name>
</gene>
<feature type="compositionally biased region" description="Low complexity" evidence="1">
    <location>
        <begin position="1011"/>
        <end position="1032"/>
    </location>
</feature>
<dbReference type="Proteomes" id="UP001140562">
    <property type="component" value="Unassembled WGS sequence"/>
</dbReference>
<feature type="compositionally biased region" description="Basic and acidic residues" evidence="1">
    <location>
        <begin position="1058"/>
        <end position="1069"/>
    </location>
</feature>
<feature type="compositionally biased region" description="Basic and acidic residues" evidence="1">
    <location>
        <begin position="852"/>
        <end position="862"/>
    </location>
</feature>
<feature type="compositionally biased region" description="Low complexity" evidence="1">
    <location>
        <begin position="734"/>
        <end position="743"/>
    </location>
</feature>
<accession>A0A9W8WU14</accession>
<sequence length="1069" mass="115350">MRAMMTLSVSQLHWITLLQIPILMSAAVAQMPYNPTRLLHNGNQLYVFQPSSQSSTQFRLDSLDVSSKIGATNLPYTTLFTTLPFLNDKASRAFTPVLDDGGNLTVYTGNCSQGAIGAEVWSFVPASGSGAGSWLHQDVLVASDASDITLGANYLSNGVSFSSIVGGNADNTGAYFFGGMCPDAGESTSDWQSTANYSNSMVTLSPSSTKDNAIAYEIDVSSSRGPPIPEAGFTMTGLSPTYSNRTDGSQTQQQNFVLVGGHTSAAFINMSQIALFSLPEQGWTFTSVQQPEPSRTDLATRDVAPIDPRSGHTAILTPDGQQIVVYGGWVGDISSPAEPQLAILNIADGYGGSGKWKWVIPDAPSGKGPSSSSSLYGHGAVMLPGGVMMVTGGYTITNAGTRHRRAIVTANTETYFLNVTSNTWVTDYTPPSPPSTSDSADTGPLSSPSQKAGLGAGIGIGLAAVCGLFAFYMWYTRRLKRQRDLREKQLQELSFAAHRYNIDDYSPGFDGRGGHADTMEYLTGPNGAYYFPPGNQGGQGWKSAHGQDVERTGLLLEIPSPTRGLRRSLSGRPAYALGAVRGPGQIHPIHELEEEEDEAEKATDKTPLTERPATAERAAGQSSSVFDNTPQLDPFIDGQRRSAVKKTVFRSASSSPVLEDTQEHEQLLTEWPGPNTMANRRLNTISTGRVSHDKASPDERTNSNLSERSARSDLSWTEGEMLLGGNPEQIRPDTSSTSNGSNSHTFGDADATQSRAMTATPATSYALDMSRPGSRDVRKSWLGSVRRVLRRSASGADRTRSLTNAVSYHEPYTDNPGSPVEPSSVDNRKSFSSNQPPRRAASDATFWKSRRGKQDWEEETKGKWARNSGDDWGTPEDVARAERDRQRQEWRERGNLLVNLTSDDELPTPRTPIAPNELGIPSVEQRPCTPADEGDWDVEAAVERRVVQVMFTVPKSKLRVVNADPDGSSILSLPRENSRDGDDFLLGDTSSSPSRVKDLAGRFEQMSATKVASPRISPRASPVPSPSSSVRSMKIRGKQSSTSLSKKVPGHSGLRPLADLKAKDNVVEE</sequence>
<dbReference type="AlphaFoldDB" id="A0A9W8WU14"/>
<feature type="region of interest" description="Disordered" evidence="1">
    <location>
        <begin position="591"/>
        <end position="639"/>
    </location>
</feature>
<comment type="caution">
    <text evidence="4">The sequence shown here is derived from an EMBL/GenBank/DDBJ whole genome shotgun (WGS) entry which is preliminary data.</text>
</comment>
<feature type="compositionally biased region" description="Basic and acidic residues" evidence="1">
    <location>
        <begin position="690"/>
        <end position="701"/>
    </location>
</feature>
<evidence type="ECO:0000256" key="2">
    <source>
        <dbReference type="SAM" id="Phobius"/>
    </source>
</evidence>
<dbReference type="SUPFAM" id="SSF50965">
    <property type="entry name" value="Galactose oxidase, central domain"/>
    <property type="match status" value="1"/>
</dbReference>
<dbReference type="InterPro" id="IPR011043">
    <property type="entry name" value="Gal_Oxase/kelch_b-propeller"/>
</dbReference>
<name>A0A9W8WU14_9PLEO</name>
<feature type="compositionally biased region" description="Polar residues" evidence="1">
    <location>
        <begin position="620"/>
        <end position="631"/>
    </location>
</feature>
<evidence type="ECO:0000256" key="3">
    <source>
        <dbReference type="SAM" id="SignalP"/>
    </source>
</evidence>
<feature type="transmembrane region" description="Helical" evidence="2">
    <location>
        <begin position="454"/>
        <end position="475"/>
    </location>
</feature>
<dbReference type="Gene3D" id="2.120.10.80">
    <property type="entry name" value="Kelch-type beta propeller"/>
    <property type="match status" value="1"/>
</dbReference>
<dbReference type="OrthoDB" id="205993at2759"/>
<keyword evidence="2" id="KW-0812">Transmembrane</keyword>
<keyword evidence="2" id="KW-0472">Membrane</keyword>
<evidence type="ECO:0000313" key="5">
    <source>
        <dbReference type="Proteomes" id="UP001140562"/>
    </source>
</evidence>
<feature type="compositionally biased region" description="Polar residues" evidence="1">
    <location>
        <begin position="702"/>
        <end position="715"/>
    </location>
</feature>
<evidence type="ECO:0000256" key="1">
    <source>
        <dbReference type="SAM" id="MobiDB-lite"/>
    </source>
</evidence>
<feature type="region of interest" description="Disordered" evidence="1">
    <location>
        <begin position="901"/>
        <end position="932"/>
    </location>
</feature>
<keyword evidence="2" id="KW-1133">Transmembrane helix</keyword>
<dbReference type="InterPro" id="IPR015915">
    <property type="entry name" value="Kelch-typ_b-propeller"/>
</dbReference>
<dbReference type="EMBL" id="JAPEUV010000102">
    <property type="protein sequence ID" value="KAJ4333092.1"/>
    <property type="molecule type" value="Genomic_DNA"/>
</dbReference>
<feature type="region of interest" description="Disordered" evidence="1">
    <location>
        <begin position="791"/>
        <end position="887"/>
    </location>
</feature>
<feature type="signal peptide" evidence="3">
    <location>
        <begin position="1"/>
        <end position="29"/>
    </location>
</feature>
<feature type="chain" id="PRO_5040997206" description="Galactose oxidase" evidence="3">
    <location>
        <begin position="30"/>
        <end position="1069"/>
    </location>
</feature>
<evidence type="ECO:0008006" key="6">
    <source>
        <dbReference type="Google" id="ProtNLM"/>
    </source>
</evidence>
<protein>
    <recommendedName>
        <fullName evidence="6">Galactose oxidase</fullName>
    </recommendedName>
</protein>
<keyword evidence="3" id="KW-0732">Signal</keyword>
<organism evidence="4 5">
    <name type="scientific">Didymella glomerata</name>
    <dbReference type="NCBI Taxonomy" id="749621"/>
    <lineage>
        <taxon>Eukaryota</taxon>
        <taxon>Fungi</taxon>
        <taxon>Dikarya</taxon>
        <taxon>Ascomycota</taxon>
        <taxon>Pezizomycotina</taxon>
        <taxon>Dothideomycetes</taxon>
        <taxon>Pleosporomycetidae</taxon>
        <taxon>Pleosporales</taxon>
        <taxon>Pleosporineae</taxon>
        <taxon>Didymellaceae</taxon>
        <taxon>Didymella</taxon>
    </lineage>
</organism>